<dbReference type="GO" id="GO:0016787">
    <property type="term" value="F:hydrolase activity"/>
    <property type="evidence" value="ECO:0007669"/>
    <property type="project" value="UniProtKB-KW"/>
</dbReference>
<evidence type="ECO:0000256" key="1">
    <source>
        <dbReference type="SAM" id="MobiDB-lite"/>
    </source>
</evidence>
<dbReference type="InterPro" id="IPR050228">
    <property type="entry name" value="Carboxylesterase_BioH"/>
</dbReference>
<organism evidence="3 4">
    <name type="scientific">Deinococcus rubellus</name>
    <dbReference type="NCBI Taxonomy" id="1889240"/>
    <lineage>
        <taxon>Bacteria</taxon>
        <taxon>Thermotogati</taxon>
        <taxon>Deinococcota</taxon>
        <taxon>Deinococci</taxon>
        <taxon>Deinococcales</taxon>
        <taxon>Deinococcaceae</taxon>
        <taxon>Deinococcus</taxon>
    </lineage>
</organism>
<dbReference type="SUPFAM" id="SSF53474">
    <property type="entry name" value="alpha/beta-Hydrolases"/>
    <property type="match status" value="1"/>
</dbReference>
<feature type="domain" description="AB hydrolase-1" evidence="2">
    <location>
        <begin position="41"/>
        <end position="251"/>
    </location>
</feature>
<dbReference type="PANTHER" id="PTHR43194:SF5">
    <property type="entry name" value="PIMELOYL-[ACYL-CARRIER PROTEIN] METHYL ESTER ESTERASE"/>
    <property type="match status" value="1"/>
</dbReference>
<accession>A0ABY5YDD3</accession>
<reference evidence="3" key="1">
    <citation type="submission" date="2022-09" db="EMBL/GenBank/DDBJ databases">
        <title>genome sequence of Deinococcus rubellus.</title>
        <authorList>
            <person name="Srinivasan S."/>
        </authorList>
    </citation>
    <scope>NUCLEOTIDE SEQUENCE</scope>
    <source>
        <strain evidence="3">Ant6</strain>
    </source>
</reference>
<keyword evidence="4" id="KW-1185">Reference proteome</keyword>
<dbReference type="RefSeq" id="WP_260559342.1">
    <property type="nucleotide sequence ID" value="NZ_BAABEC010000188.1"/>
</dbReference>
<keyword evidence="3" id="KW-0378">Hydrolase</keyword>
<dbReference type="PANTHER" id="PTHR43194">
    <property type="entry name" value="HYDROLASE ALPHA/BETA FOLD FAMILY"/>
    <property type="match status" value="1"/>
</dbReference>
<feature type="compositionally biased region" description="Polar residues" evidence="1">
    <location>
        <begin position="1"/>
        <end position="16"/>
    </location>
</feature>
<proteinExistence type="predicted"/>
<dbReference type="EMBL" id="CP104213">
    <property type="protein sequence ID" value="UWX63049.1"/>
    <property type="molecule type" value="Genomic_DNA"/>
</dbReference>
<dbReference type="InterPro" id="IPR029058">
    <property type="entry name" value="AB_hydrolase_fold"/>
</dbReference>
<protein>
    <submittedName>
        <fullName evidence="3">Alpha/beta hydrolase</fullName>
    </submittedName>
</protein>
<evidence type="ECO:0000259" key="2">
    <source>
        <dbReference type="Pfam" id="PF12697"/>
    </source>
</evidence>
<dbReference type="Proteomes" id="UP001060261">
    <property type="component" value="Chromosome"/>
</dbReference>
<sequence length="264" mass="29129">MTANRNAAAGQPTQSGRPHFSVVRGLRTHARVYGETHPEAVIIVPGLGCASWMYRRLARTLSRWRKVWVYDPPGHGFSAGRLTYPAHIEQLTDHLAAWLRLNQLGGTPLLGHSLGGEVIIDLAARYPLLAGPLIACAPTGIPENPNVAMQMWRLTLDLPRERVQLWPYGLASYVRTGPLHFYQLAQDQYNHDTGPLLGRVRSPVLVIEGTADPVIQTWTLERMSQEIPGARAVRVAGGTHALTDSHPIEVAMHTLDFLEDLAGR</sequence>
<dbReference type="InterPro" id="IPR000073">
    <property type="entry name" value="AB_hydrolase_1"/>
</dbReference>
<evidence type="ECO:0000313" key="3">
    <source>
        <dbReference type="EMBL" id="UWX63049.1"/>
    </source>
</evidence>
<feature type="region of interest" description="Disordered" evidence="1">
    <location>
        <begin position="1"/>
        <end position="20"/>
    </location>
</feature>
<evidence type="ECO:0000313" key="4">
    <source>
        <dbReference type="Proteomes" id="UP001060261"/>
    </source>
</evidence>
<dbReference type="Gene3D" id="3.40.50.1820">
    <property type="entry name" value="alpha/beta hydrolase"/>
    <property type="match status" value="1"/>
</dbReference>
<dbReference type="Pfam" id="PF12697">
    <property type="entry name" value="Abhydrolase_6"/>
    <property type="match status" value="1"/>
</dbReference>
<gene>
    <name evidence="3" type="ORF">N0D28_09775</name>
</gene>
<name>A0ABY5YDD3_9DEIO</name>